<protein>
    <recommendedName>
        <fullName evidence="1">Sulfur carrier protein FdhD</fullName>
    </recommendedName>
</protein>
<dbReference type="Pfam" id="PF02634">
    <property type="entry name" value="FdhD-NarQ"/>
    <property type="match status" value="1"/>
</dbReference>
<proteinExistence type="inferred from homology"/>
<dbReference type="Gene3D" id="3.10.20.10">
    <property type="match status" value="1"/>
</dbReference>
<dbReference type="HAMAP" id="MF_00187">
    <property type="entry name" value="FdhD"/>
    <property type="match status" value="1"/>
</dbReference>
<dbReference type="InterPro" id="IPR003786">
    <property type="entry name" value="FdhD"/>
</dbReference>
<dbReference type="SUPFAM" id="SSF53927">
    <property type="entry name" value="Cytidine deaminase-like"/>
    <property type="match status" value="1"/>
</dbReference>
<gene>
    <name evidence="1" type="primary">fdhD</name>
    <name evidence="3" type="ORF">THICB1_70058</name>
</gene>
<name>A0ABP1Z9R9_THIA3</name>
<dbReference type="InterPro" id="IPR016193">
    <property type="entry name" value="Cytidine_deaminase-like"/>
</dbReference>
<comment type="caution">
    <text evidence="1">Lacks conserved residue(s) required for the propagation of feature annotation.</text>
</comment>
<comment type="subcellular location">
    <subcellularLocation>
        <location evidence="1">Cytoplasm</location>
    </subcellularLocation>
</comment>
<keyword evidence="1" id="KW-0963">Cytoplasm</keyword>
<reference evidence="3 4" key="1">
    <citation type="submission" date="2015-03" db="EMBL/GenBank/DDBJ databases">
        <authorList>
            <person name="Regsiter A."/>
            <person name="william w."/>
        </authorList>
    </citation>
    <scope>NUCLEOTIDE SEQUENCE [LARGE SCALE GENOMIC DNA]</scope>
    <source>
        <strain evidence="3 4">CB1</strain>
    </source>
</reference>
<evidence type="ECO:0000313" key="3">
    <source>
        <dbReference type="EMBL" id="CQR37037.1"/>
    </source>
</evidence>
<comment type="caution">
    <text evidence="3">The sequence shown here is derived from an EMBL/GenBank/DDBJ whole genome shotgun (WGS) entry which is preliminary data.</text>
</comment>
<organism evidence="3 4">
    <name type="scientific">Thiomonas arsenitoxydans (strain DSM 22701 / CIP 110005 / 3As)</name>
    <dbReference type="NCBI Taxonomy" id="426114"/>
    <lineage>
        <taxon>Bacteria</taxon>
        <taxon>Pseudomonadati</taxon>
        <taxon>Pseudomonadota</taxon>
        <taxon>Betaproteobacteria</taxon>
        <taxon>Burkholderiales</taxon>
        <taxon>Thiomonas</taxon>
    </lineage>
</organism>
<comment type="similarity">
    <text evidence="1">Belongs to the FdhD family.</text>
</comment>
<evidence type="ECO:0000256" key="2">
    <source>
        <dbReference type="SAM" id="MobiDB-lite"/>
    </source>
</evidence>
<accession>A0ABP1Z9R9</accession>
<dbReference type="Proteomes" id="UP000078599">
    <property type="component" value="Unassembled WGS sequence"/>
</dbReference>
<dbReference type="PANTHER" id="PTHR30592:SF4">
    <property type="entry name" value="SULFUR CARRIER PROTEIN FDHD"/>
    <property type="match status" value="1"/>
</dbReference>
<dbReference type="EMBL" id="CTRI01000029">
    <property type="protein sequence ID" value="CQR37037.1"/>
    <property type="molecule type" value="Genomic_DNA"/>
</dbReference>
<evidence type="ECO:0000256" key="1">
    <source>
        <dbReference type="HAMAP-Rule" id="MF_00187"/>
    </source>
</evidence>
<comment type="function">
    <text evidence="1">Required for formate dehydrogenase (FDH) activity. Acts as a sulfur carrier protein that transfers sulfur from IscS to the molybdenum cofactor prior to its insertion into FDH.</text>
</comment>
<keyword evidence="1" id="KW-0501">Molybdenum cofactor biosynthesis</keyword>
<dbReference type="Gene3D" id="3.40.140.10">
    <property type="entry name" value="Cytidine Deaminase, domain 2"/>
    <property type="match status" value="1"/>
</dbReference>
<feature type="region of interest" description="Disordered" evidence="2">
    <location>
        <begin position="1"/>
        <end position="22"/>
    </location>
</feature>
<feature type="active site" description="Cysteine persulfide intermediate" evidence="1">
    <location>
        <position position="175"/>
    </location>
</feature>
<keyword evidence="4" id="KW-1185">Reference proteome</keyword>
<evidence type="ECO:0000313" key="4">
    <source>
        <dbReference type="Proteomes" id="UP000078599"/>
    </source>
</evidence>
<sequence>MWPHNLKQPPRQPPRRNKEQRLGVDTWADRLSRLDLQPPEKNVLMAQSELVSSQHVTASALPPRVPQLSQAREALTRGVRVRNEFGETQDVHIPAERPLTLYLDKQELVTLMTVGAAPELLALGYLRNQRLVHSIADIASVQIDWEVEACSITSRSGIADLTQRTAGRRVVTTGCGQGTVYASLMDEVDNAALDAETRISQSELYALLNVMRLHDSLYKLAGSVHGCALFEGSRLLMFTEDVGRHNAVDAISGWMWLHGVGGQGKVFYTTGRLTSEMVIKCALMGVSILVSRSGVTQMGYDIAERLGIALFARCTNRRFLQYTAPERFVAEPLERLSA</sequence>
<dbReference type="PANTHER" id="PTHR30592">
    <property type="entry name" value="FORMATE DEHYDROGENASE"/>
    <property type="match status" value="1"/>
</dbReference>